<comment type="caution">
    <text evidence="9">The sequence shown here is derived from an EMBL/GenBank/DDBJ whole genome shotgun (WGS) entry which is preliminary data.</text>
</comment>
<feature type="transmembrane region" description="Helical" evidence="7">
    <location>
        <begin position="750"/>
        <end position="769"/>
    </location>
</feature>
<keyword evidence="5 7" id="KW-1133">Transmembrane helix</keyword>
<evidence type="ECO:0000256" key="2">
    <source>
        <dbReference type="ARBA" id="ARBA00005542"/>
    </source>
</evidence>
<feature type="transmembrane region" description="Helical" evidence="7">
    <location>
        <begin position="633"/>
        <end position="655"/>
    </location>
</feature>
<keyword evidence="6 7" id="KW-0472">Membrane</keyword>
<evidence type="ECO:0000256" key="6">
    <source>
        <dbReference type="ARBA" id="ARBA00023136"/>
    </source>
</evidence>
<feature type="transmembrane region" description="Helical" evidence="7">
    <location>
        <begin position="809"/>
        <end position="828"/>
    </location>
</feature>
<evidence type="ECO:0000313" key="9">
    <source>
        <dbReference type="EMBL" id="GBP17908.1"/>
    </source>
</evidence>
<keyword evidence="3" id="KW-1003">Cell membrane</keyword>
<dbReference type="PANTHER" id="PTHR14319:SF3">
    <property type="entry name" value="TRANSMEMBRANE PROTEIN-LIKE PROTEIN"/>
    <property type="match status" value="1"/>
</dbReference>
<dbReference type="OrthoDB" id="69646at2759"/>
<keyword evidence="8" id="KW-0732">Signal</keyword>
<evidence type="ECO:0000313" key="10">
    <source>
        <dbReference type="Proteomes" id="UP000299102"/>
    </source>
</evidence>
<accession>A0A4C1TVI0</accession>
<dbReference type="InterPro" id="IPR021910">
    <property type="entry name" value="NGX6/PGAP6/MYMK"/>
</dbReference>
<dbReference type="AlphaFoldDB" id="A0A4C1TVI0"/>
<name>A0A4C1TVI0_EUMVA</name>
<keyword evidence="10" id="KW-1185">Reference proteome</keyword>
<dbReference type="Proteomes" id="UP000299102">
    <property type="component" value="Unassembled WGS sequence"/>
</dbReference>
<protein>
    <submittedName>
        <fullName evidence="9">Transmembrane protein 8B</fullName>
    </submittedName>
</protein>
<evidence type="ECO:0000256" key="5">
    <source>
        <dbReference type="ARBA" id="ARBA00022989"/>
    </source>
</evidence>
<comment type="similarity">
    <text evidence="2">Belongs to the TMEM8 family.</text>
</comment>
<proteinExistence type="inferred from homology"/>
<evidence type="ECO:0000256" key="8">
    <source>
        <dbReference type="SAM" id="SignalP"/>
    </source>
</evidence>
<evidence type="ECO:0000256" key="1">
    <source>
        <dbReference type="ARBA" id="ARBA00004651"/>
    </source>
</evidence>
<dbReference type="Pfam" id="PF12036">
    <property type="entry name" value="DUF3522"/>
    <property type="match status" value="1"/>
</dbReference>
<dbReference type="PANTHER" id="PTHR14319">
    <property type="entry name" value="FIVE-SPAN TRANSMEMBRANE PROTEIN M83"/>
    <property type="match status" value="1"/>
</dbReference>
<evidence type="ECO:0000256" key="7">
    <source>
        <dbReference type="SAM" id="Phobius"/>
    </source>
</evidence>
<feature type="signal peptide" evidence="8">
    <location>
        <begin position="1"/>
        <end position="17"/>
    </location>
</feature>
<gene>
    <name evidence="9" type="primary">TMEM8B</name>
    <name evidence="9" type="ORF">EVAR_7901_1</name>
</gene>
<feature type="transmembrane region" description="Helical" evidence="7">
    <location>
        <begin position="727"/>
        <end position="744"/>
    </location>
</feature>
<sequence length="867" mass="98632">MKICFCLLILYVCSVVTDDVQESEEEVLRRKILDQLVKTRTVLIDNYQLVTRQAATYVYMYRSYRTVSIIFYPVMRDVTDARFTFQAEELHLNNIGSCEPDDVIIQLKHGSYPAVNPDGYDFPKHFINSKEREVIYTIEFQSDGRNVTYSIENPKPGNWYALAYLKWEDPRTQKVEQQGLVARCQTVLYTDLQVKRDEESIKWVDCYSGITTEVPSTYKCIVRDGIASVSLNVTVLHKSDSHTNISIKIQALRLPTASDYMIHCKFDTRESDVQTIFFDPNPGAWHYVVIEPLTENRDNVTDCASYGVPSELDYVDNHTAHDLMRDDKGRFFTFDYGLPTTDLHDTTSVLNLTSDEIKTLRFNVNQFLDIGGNLLIETSLLMSWKYYAGYRRSVKNGNLLAFSEDDQYIRVVVCLNVGYASVPLSTGYCKFNDELKPALFVLNSTDSESIYDKVIIPYPDSGSWYLTFRLFCDNSICPCQTSDNGTKYYVLSDSVSTKKDVDTVEFSNDTRLGDSSCNATVVLSISSSACINGQCKNHGNCLLNTFGGLIMSFCSCDAGYGAPISPNTNGKHSYKQLGRHERRLLPIATQEVGNALVTPLTLRVSMGDGDHLPSGGWFAPRWDCSDDSRIDSMSYMLLSVLLLTLSNLLFLFSIYVAIIRLYYTEAIMYLFTMVLSTFYHACDAPAQVAYCIIRGSILQFGDFYCGIMSFWLTLLAMSIIQDKWRSFFQLVGAIVIALLTTWNMQSLAAFMLPVTVGVTIALLSWILDYKKYRYLKFPRTYYRRYLPLGIALVGIGLICYAFLQTEQNYKIVHSVWHMIIALSVVCLLPDAKRENANPFLWGPNSTCSIPFCKFFNRSQPQITDERE</sequence>
<feature type="transmembrane region" description="Helical" evidence="7">
    <location>
        <begin position="701"/>
        <end position="720"/>
    </location>
</feature>
<dbReference type="GO" id="GO:0005886">
    <property type="term" value="C:plasma membrane"/>
    <property type="evidence" value="ECO:0007669"/>
    <property type="project" value="UniProtKB-SubCell"/>
</dbReference>
<feature type="chain" id="PRO_5020028844" evidence="8">
    <location>
        <begin position="18"/>
        <end position="867"/>
    </location>
</feature>
<evidence type="ECO:0000256" key="3">
    <source>
        <dbReference type="ARBA" id="ARBA00022475"/>
    </source>
</evidence>
<evidence type="ECO:0000256" key="4">
    <source>
        <dbReference type="ARBA" id="ARBA00022692"/>
    </source>
</evidence>
<reference evidence="9 10" key="1">
    <citation type="journal article" date="2019" name="Commun. Biol.">
        <title>The bagworm genome reveals a unique fibroin gene that provides high tensile strength.</title>
        <authorList>
            <person name="Kono N."/>
            <person name="Nakamura H."/>
            <person name="Ohtoshi R."/>
            <person name="Tomita M."/>
            <person name="Numata K."/>
            <person name="Arakawa K."/>
        </authorList>
    </citation>
    <scope>NUCLEOTIDE SEQUENCE [LARGE SCALE GENOMIC DNA]</scope>
</reference>
<feature type="transmembrane region" description="Helical" evidence="7">
    <location>
        <begin position="662"/>
        <end position="681"/>
    </location>
</feature>
<keyword evidence="4 7" id="KW-0812">Transmembrane</keyword>
<dbReference type="EMBL" id="BGZK01000091">
    <property type="protein sequence ID" value="GBP17908.1"/>
    <property type="molecule type" value="Genomic_DNA"/>
</dbReference>
<comment type="subcellular location">
    <subcellularLocation>
        <location evidence="1">Cell membrane</location>
        <topology evidence="1">Multi-pass membrane protein</topology>
    </subcellularLocation>
</comment>
<feature type="transmembrane region" description="Helical" evidence="7">
    <location>
        <begin position="781"/>
        <end position="803"/>
    </location>
</feature>
<organism evidence="9 10">
    <name type="scientific">Eumeta variegata</name>
    <name type="common">Bagworm moth</name>
    <name type="synonym">Eumeta japonica</name>
    <dbReference type="NCBI Taxonomy" id="151549"/>
    <lineage>
        <taxon>Eukaryota</taxon>
        <taxon>Metazoa</taxon>
        <taxon>Ecdysozoa</taxon>
        <taxon>Arthropoda</taxon>
        <taxon>Hexapoda</taxon>
        <taxon>Insecta</taxon>
        <taxon>Pterygota</taxon>
        <taxon>Neoptera</taxon>
        <taxon>Endopterygota</taxon>
        <taxon>Lepidoptera</taxon>
        <taxon>Glossata</taxon>
        <taxon>Ditrysia</taxon>
        <taxon>Tineoidea</taxon>
        <taxon>Psychidae</taxon>
        <taxon>Oiketicinae</taxon>
        <taxon>Eumeta</taxon>
    </lineage>
</organism>